<dbReference type="Proteomes" id="UP000265618">
    <property type="component" value="Unassembled WGS sequence"/>
</dbReference>
<keyword evidence="4" id="KW-1185">Reference proteome</keyword>
<proteinExistence type="predicted"/>
<evidence type="ECO:0000259" key="1">
    <source>
        <dbReference type="Pfam" id="PF14744"/>
    </source>
</evidence>
<dbReference type="InterPro" id="IPR028282">
    <property type="entry name" value="WASH-7_central"/>
</dbReference>
<dbReference type="InterPro" id="IPR027307">
    <property type="entry name" value="WASH7"/>
</dbReference>
<dbReference type="PANTHER" id="PTHR31409">
    <property type="entry name" value="WASH COMPLEX SUBUNIT 4"/>
    <property type="match status" value="1"/>
</dbReference>
<evidence type="ECO:0000313" key="3">
    <source>
        <dbReference type="EMBL" id="GIQ84632.1"/>
    </source>
</evidence>
<feature type="domain" description="WASH complex subunit 7 central" evidence="1">
    <location>
        <begin position="663"/>
        <end position="716"/>
    </location>
</feature>
<name>A0A9K3CX71_9EUKA</name>
<reference evidence="3 4" key="1">
    <citation type="journal article" date="2018" name="PLoS ONE">
        <title>The draft genome of Kipferlia bialata reveals reductive genome evolution in fornicate parasites.</title>
        <authorList>
            <person name="Tanifuji G."/>
            <person name="Takabayashi S."/>
            <person name="Kume K."/>
            <person name="Takagi M."/>
            <person name="Nakayama T."/>
            <person name="Kamikawa R."/>
            <person name="Inagaki Y."/>
            <person name="Hashimoto T."/>
        </authorList>
    </citation>
    <scope>NUCLEOTIDE SEQUENCE [LARGE SCALE GENOMIC DNA]</scope>
    <source>
        <strain evidence="3">NY0173</strain>
    </source>
</reference>
<feature type="domain" description="WASH complex subunit 7 central" evidence="1">
    <location>
        <begin position="751"/>
        <end position="825"/>
    </location>
</feature>
<dbReference type="InterPro" id="IPR028283">
    <property type="entry name" value="WASH-7_C"/>
</dbReference>
<sequence length="1049" mass="115981">MSVQAAEAGGYAPRLALSGIPSPVGEEVVSTLALVYFLREMRASLAMRQGAKHPSLPGEFILTRDTIDLLVHAVRLYPCVALSGGLCYPVSQVGYKLMVRGVRLDTLKRKDKKMLKSIEGTGLMKDYLSVMGRTFKRNVTHILKEIRRYLAYAERTLQTSVTDDTDLSVSVLLHGVRIASTASSVLTLYPLLHTRTRTAFPASDILPLASLGGGVHRLREGITRLGLPMSECLGPQIRSACSTLHKIYLRASQRVENALRKAKGEAVGSLRTAQCLLNVCQTMTASPHTHTRASMLRVSHDLLLLLNGVLLGSIEEDASAALGSAGGKRLSEIWTCRVMLQNLAKLSLMSSDPLYISRSSDCCVLYHVRKLLLKSVCRQVQSNPSVHNVSVLTSVLPALSDATVLIRQARHLDSDLLMSPIATNEDDIQQILQAASRAQGQMEKERERGPGEDMADDLSYPGAVFVSSLRRETEYHLKGLLDSVSDEIENDVRLMAKSIEVLEIAEQSHPSVVTKRHLYQNLLDHSFQYQGRVLDPRQYVATRIGRALYDQVTVFPGKWAVYSRMLALSKEIYGLSLPHFHLRLATTSNQQGVGTSHGPGSEDTRVDVLNIMRNIDQFVRSYNYSLHSQFFIQSVESAKSRDDLQSVLKGPILSRKGALSRLSLRTLTNDDICLSLRQHGVGVLPTAVNFIYSFLVSELSSLSHFLIDGLVVPKVHECSRRWAQYIEEVSTETNRAKRTNLSMAKRLSSIVHASEAVRVPYPPMFAREVLKTMQGLGRDEAGQFHIDKFRDLITEIGNALGFVRLLRAAGATLCAESLQFLPDPREAREKYEISAETDAERQAERERARADGTLEACALDSNLPAGAIGSLTNVDRCISAYADAYNATRQHFRSLLLAFKAAVPEDLQKQIGEFHVIIPAVTLSHVKQMVSLKNNLKHDTRDGAFTNDGFALGLAYVLNVLGRYQDFEALMWWKAVKTEYSQAVKEGRVPASLSAESATIDGAALDRDERQFATKESKQIATAALSEELAEFQLLESAYHACSVFFLSA</sequence>
<dbReference type="Pfam" id="PF14744">
    <property type="entry name" value="WASH-7_mid"/>
    <property type="match status" value="3"/>
</dbReference>
<dbReference type="OrthoDB" id="10261210at2759"/>
<dbReference type="Pfam" id="PF14746">
    <property type="entry name" value="WASH-7_C"/>
    <property type="match status" value="1"/>
</dbReference>
<feature type="domain" description="WASH complex subunit 7 C-terminal" evidence="2">
    <location>
        <begin position="870"/>
        <end position="1046"/>
    </location>
</feature>
<gene>
    <name evidence="3" type="ORF">KIPB_006167</name>
</gene>
<dbReference type="EMBL" id="BDIP01001551">
    <property type="protein sequence ID" value="GIQ84632.1"/>
    <property type="molecule type" value="Genomic_DNA"/>
</dbReference>
<comment type="caution">
    <text evidence="3">The sequence shown here is derived from an EMBL/GenBank/DDBJ whole genome shotgun (WGS) entry which is preliminary data.</text>
</comment>
<dbReference type="GO" id="GO:0005768">
    <property type="term" value="C:endosome"/>
    <property type="evidence" value="ECO:0007669"/>
    <property type="project" value="TreeGrafter"/>
</dbReference>
<evidence type="ECO:0000259" key="2">
    <source>
        <dbReference type="Pfam" id="PF14746"/>
    </source>
</evidence>
<dbReference type="PANTHER" id="PTHR31409:SF0">
    <property type="entry name" value="WASH COMPLEX SUBUNIT 4"/>
    <property type="match status" value="1"/>
</dbReference>
<dbReference type="GO" id="GO:0016197">
    <property type="term" value="P:endosomal transport"/>
    <property type="evidence" value="ECO:0007669"/>
    <property type="project" value="TreeGrafter"/>
</dbReference>
<protein>
    <submittedName>
        <fullName evidence="3">WASH complex subunit 7</fullName>
    </submittedName>
</protein>
<accession>A0A9K3CX71</accession>
<evidence type="ECO:0000313" key="4">
    <source>
        <dbReference type="Proteomes" id="UP000265618"/>
    </source>
</evidence>
<dbReference type="AlphaFoldDB" id="A0A9K3CX71"/>
<dbReference type="GO" id="GO:0007032">
    <property type="term" value="P:endosome organization"/>
    <property type="evidence" value="ECO:0007669"/>
    <property type="project" value="TreeGrafter"/>
</dbReference>
<dbReference type="GO" id="GO:0071203">
    <property type="term" value="C:WASH complex"/>
    <property type="evidence" value="ECO:0007669"/>
    <property type="project" value="InterPro"/>
</dbReference>
<organism evidence="3 4">
    <name type="scientific">Kipferlia bialata</name>
    <dbReference type="NCBI Taxonomy" id="797122"/>
    <lineage>
        <taxon>Eukaryota</taxon>
        <taxon>Metamonada</taxon>
        <taxon>Carpediemonas-like organisms</taxon>
        <taxon>Kipferlia</taxon>
    </lineage>
</organism>
<feature type="domain" description="WASH complex subunit 7 central" evidence="1">
    <location>
        <begin position="460"/>
        <end position="639"/>
    </location>
</feature>